<dbReference type="CDD" id="cd07302">
    <property type="entry name" value="CHD"/>
    <property type="match status" value="1"/>
</dbReference>
<dbReference type="AlphaFoldDB" id="A0A1N7IY32"/>
<dbReference type="Gene3D" id="3.30.70.1230">
    <property type="entry name" value="Nucleotide cyclase"/>
    <property type="match status" value="1"/>
</dbReference>
<sequence length="380" mass="41914">MQGHSSPKKSSVIPDNEQGMSQARLVIMKFLGGAVNAIKMTHPQLDAYNKFGVNLYMAGACELLGEHKKISPEQRNMLIQETVEVIGTRPEQARHMISRLDGYRKEGRYRQMINAGRVAMDRHIHGSGDPFMAIGGIMKDWNTPQSQQVAATSVTILFTDMVGSTDMTQTIGDSAAQDIIRAHNFIVRAALSHHNGKEVKHTGDGIMASFDSPTDAVGAAIEIQQRAREHNVKWPKLSLGLRIGMNTGEPIIEENDYFGTTVQIAARVCAAAGADQIWLSADTRALIPPASGMRFHSHGAQRLKGVKAPHELFEVLWTEERAQELDRLKLRREEMGQQKTAQVAPRPAAPSVLPTPYSPEETARAREAARQHLQHDGGKR</sequence>
<dbReference type="InterPro" id="IPR050697">
    <property type="entry name" value="Adenylyl/Guanylyl_Cyclase_3/4"/>
</dbReference>
<dbReference type="GO" id="GO:0006171">
    <property type="term" value="P:cAMP biosynthetic process"/>
    <property type="evidence" value="ECO:0007669"/>
    <property type="project" value="TreeGrafter"/>
</dbReference>
<protein>
    <submittedName>
        <fullName evidence="3">Adenylate cyclase</fullName>
    </submittedName>
</protein>
<dbReference type="PANTHER" id="PTHR43081:SF19">
    <property type="entry name" value="PH-SENSITIVE ADENYLATE CYCLASE RV1264"/>
    <property type="match status" value="1"/>
</dbReference>
<feature type="compositionally biased region" description="Basic and acidic residues" evidence="1">
    <location>
        <begin position="361"/>
        <end position="380"/>
    </location>
</feature>
<evidence type="ECO:0000259" key="2">
    <source>
        <dbReference type="PROSITE" id="PS50125"/>
    </source>
</evidence>
<dbReference type="GO" id="GO:0004016">
    <property type="term" value="F:adenylate cyclase activity"/>
    <property type="evidence" value="ECO:0007669"/>
    <property type="project" value="UniProtKB-ARBA"/>
</dbReference>
<organism evidence="3 4">
    <name type="scientific">Insolitispirillum peregrinum</name>
    <dbReference type="NCBI Taxonomy" id="80876"/>
    <lineage>
        <taxon>Bacteria</taxon>
        <taxon>Pseudomonadati</taxon>
        <taxon>Pseudomonadota</taxon>
        <taxon>Alphaproteobacteria</taxon>
        <taxon>Rhodospirillales</taxon>
        <taxon>Novispirillaceae</taxon>
        <taxon>Insolitispirillum</taxon>
    </lineage>
</organism>
<accession>A0A1N7IY32</accession>
<dbReference type="InterPro" id="IPR001054">
    <property type="entry name" value="A/G_cyclase"/>
</dbReference>
<reference evidence="3 4" key="1">
    <citation type="submission" date="2017-01" db="EMBL/GenBank/DDBJ databases">
        <authorList>
            <person name="Mah S.A."/>
            <person name="Swanson W.J."/>
            <person name="Moy G.W."/>
            <person name="Vacquier V.D."/>
        </authorList>
    </citation>
    <scope>NUCLEOTIDE SEQUENCE [LARGE SCALE GENOMIC DNA]</scope>
    <source>
        <strain evidence="3 4">DSM 11589</strain>
    </source>
</reference>
<evidence type="ECO:0000256" key="1">
    <source>
        <dbReference type="SAM" id="MobiDB-lite"/>
    </source>
</evidence>
<keyword evidence="4" id="KW-1185">Reference proteome</keyword>
<name>A0A1N7IY32_9PROT</name>
<dbReference type="SUPFAM" id="SSF55073">
    <property type="entry name" value="Nucleotide cyclase"/>
    <property type="match status" value="1"/>
</dbReference>
<dbReference type="PROSITE" id="PS50125">
    <property type="entry name" value="GUANYLATE_CYCLASE_2"/>
    <property type="match status" value="1"/>
</dbReference>
<evidence type="ECO:0000313" key="3">
    <source>
        <dbReference type="EMBL" id="SIS41969.1"/>
    </source>
</evidence>
<proteinExistence type="predicted"/>
<dbReference type="InterPro" id="IPR029787">
    <property type="entry name" value="Nucleotide_cyclase"/>
</dbReference>
<dbReference type="Proteomes" id="UP000185678">
    <property type="component" value="Unassembled WGS sequence"/>
</dbReference>
<dbReference type="STRING" id="80876.SAMN05421779_101742"/>
<evidence type="ECO:0000313" key="4">
    <source>
        <dbReference type="Proteomes" id="UP000185678"/>
    </source>
</evidence>
<feature type="domain" description="Guanylate cyclase" evidence="2">
    <location>
        <begin position="155"/>
        <end position="269"/>
    </location>
</feature>
<dbReference type="SMART" id="SM00044">
    <property type="entry name" value="CYCc"/>
    <property type="match status" value="1"/>
</dbReference>
<dbReference type="EMBL" id="FTOA01000001">
    <property type="protein sequence ID" value="SIS41969.1"/>
    <property type="molecule type" value="Genomic_DNA"/>
</dbReference>
<dbReference type="PANTHER" id="PTHR43081">
    <property type="entry name" value="ADENYLATE CYCLASE, TERMINAL-DIFFERENTIATION SPECIFIC-RELATED"/>
    <property type="match status" value="1"/>
</dbReference>
<feature type="region of interest" description="Disordered" evidence="1">
    <location>
        <begin position="334"/>
        <end position="380"/>
    </location>
</feature>
<gene>
    <name evidence="3" type="ORF">SAMN05421779_101742</name>
</gene>
<dbReference type="Pfam" id="PF00211">
    <property type="entry name" value="Guanylate_cyc"/>
    <property type="match status" value="1"/>
</dbReference>
<dbReference type="GO" id="GO:0035556">
    <property type="term" value="P:intracellular signal transduction"/>
    <property type="evidence" value="ECO:0007669"/>
    <property type="project" value="InterPro"/>
</dbReference>